<sequence length="127" mass="14719">MKNPIVNMFVAHYHFWFLKFRDRDKACHTALLFISLMLTLFETTVLLLVGGRFLQLFLNMGVAVLILALAANMAAYYFLLRLSFTPERLELEAGKLTKAGYYTHHVTFLIICHADFIVLFRLVRGIF</sequence>
<evidence type="ECO:0000313" key="2">
    <source>
        <dbReference type="EMBL" id="MDN0021544.1"/>
    </source>
</evidence>
<protein>
    <recommendedName>
        <fullName evidence="6">Inner membrane protein</fullName>
    </recommendedName>
</protein>
<dbReference type="Proteomes" id="UP001167831">
    <property type="component" value="Unassembled WGS sequence"/>
</dbReference>
<keyword evidence="1" id="KW-1133">Transmembrane helix</keyword>
<dbReference type="AlphaFoldDB" id="A0AAW7JT36"/>
<organism evidence="3 5">
    <name type="scientific">Leyella lascolaii</name>
    <dbReference type="NCBI Taxonomy" id="1776379"/>
    <lineage>
        <taxon>Bacteria</taxon>
        <taxon>Pseudomonadati</taxon>
        <taxon>Bacteroidota</taxon>
        <taxon>Bacteroidia</taxon>
        <taxon>Bacteroidales</taxon>
        <taxon>Prevotellaceae</taxon>
        <taxon>Leyella</taxon>
    </lineage>
</organism>
<evidence type="ECO:0000313" key="3">
    <source>
        <dbReference type="EMBL" id="MDN0024041.1"/>
    </source>
</evidence>
<reference evidence="3" key="1">
    <citation type="submission" date="2023-06" db="EMBL/GenBank/DDBJ databases">
        <authorList>
            <person name="Zeman M."/>
            <person name="Kubasova T."/>
            <person name="Jahodarova E."/>
            <person name="Nykrynova M."/>
            <person name="Rychlik I."/>
        </authorList>
    </citation>
    <scope>NUCLEOTIDE SEQUENCE</scope>
    <source>
        <strain evidence="3">ET15</strain>
        <strain evidence="2">ET37</strain>
    </source>
</reference>
<comment type="caution">
    <text evidence="3">The sequence shown here is derived from an EMBL/GenBank/DDBJ whole genome shotgun (WGS) entry which is preliminary data.</text>
</comment>
<evidence type="ECO:0000313" key="4">
    <source>
        <dbReference type="Proteomes" id="UP001167831"/>
    </source>
</evidence>
<evidence type="ECO:0000256" key="1">
    <source>
        <dbReference type="SAM" id="Phobius"/>
    </source>
</evidence>
<dbReference type="RefSeq" id="WP_289824372.1">
    <property type="nucleotide sequence ID" value="NZ_JAUEIE010000001.1"/>
</dbReference>
<keyword evidence="4" id="KW-1185">Reference proteome</keyword>
<feature type="transmembrane region" description="Helical" evidence="1">
    <location>
        <begin position="56"/>
        <end position="79"/>
    </location>
</feature>
<feature type="transmembrane region" description="Helical" evidence="1">
    <location>
        <begin position="30"/>
        <end position="49"/>
    </location>
</feature>
<reference evidence="3" key="2">
    <citation type="submission" date="2023-08" db="EMBL/GenBank/DDBJ databases">
        <title>Identification and characterization of horizontal gene transfer across gut microbiota members of farm animals based on homology search.</title>
        <authorList>
            <person name="Schwarzerova J."/>
            <person name="Nykrynova M."/>
            <person name="Jureckova K."/>
            <person name="Cejkova D."/>
            <person name="Rychlik I."/>
        </authorList>
    </citation>
    <scope>NUCLEOTIDE SEQUENCE</scope>
    <source>
        <strain evidence="3">ET15</strain>
        <strain evidence="2">ET37</strain>
    </source>
</reference>
<name>A0AAW7JT36_9BACT</name>
<keyword evidence="1" id="KW-0812">Transmembrane</keyword>
<proteinExistence type="predicted"/>
<evidence type="ECO:0000313" key="5">
    <source>
        <dbReference type="Proteomes" id="UP001168478"/>
    </source>
</evidence>
<keyword evidence="1" id="KW-0472">Membrane</keyword>
<evidence type="ECO:0008006" key="6">
    <source>
        <dbReference type="Google" id="ProtNLM"/>
    </source>
</evidence>
<gene>
    <name evidence="2" type="ORF">QVN81_00670</name>
    <name evidence="3" type="ORF">QVN84_00665</name>
</gene>
<accession>A0AAW7JT36</accession>
<dbReference type="EMBL" id="JAUEIF010000001">
    <property type="protein sequence ID" value="MDN0024041.1"/>
    <property type="molecule type" value="Genomic_DNA"/>
</dbReference>
<dbReference type="Proteomes" id="UP001168478">
    <property type="component" value="Unassembled WGS sequence"/>
</dbReference>
<feature type="transmembrane region" description="Helical" evidence="1">
    <location>
        <begin position="99"/>
        <end position="123"/>
    </location>
</feature>
<dbReference type="EMBL" id="JAUEIE010000001">
    <property type="protein sequence ID" value="MDN0021544.1"/>
    <property type="molecule type" value="Genomic_DNA"/>
</dbReference>